<evidence type="ECO:0000256" key="1">
    <source>
        <dbReference type="SAM" id="Phobius"/>
    </source>
</evidence>
<dbReference type="AlphaFoldDB" id="A0AAD3CIW6"/>
<comment type="caution">
    <text evidence="2">The sequence shown here is derived from an EMBL/GenBank/DDBJ whole genome shotgun (WGS) entry which is preliminary data.</text>
</comment>
<proteinExistence type="predicted"/>
<feature type="transmembrane region" description="Helical" evidence="1">
    <location>
        <begin position="857"/>
        <end position="880"/>
    </location>
</feature>
<feature type="transmembrane region" description="Helical" evidence="1">
    <location>
        <begin position="754"/>
        <end position="773"/>
    </location>
</feature>
<protein>
    <submittedName>
        <fullName evidence="2">Uncharacterized protein</fullName>
    </submittedName>
</protein>
<name>A0AAD3CIW6_9STRA</name>
<sequence>MLHRSCYATYEVVQDEREKFTQCAKTQLNQCEASLSKMAQDEYSRVDEASKQNSETNAAIDKVAETCLEDYDGLTNVLKQWSKAGNEVPMMQSVCTEQEKKLLLNSIVSVDSLKSRAFQVSETYRRESEAVVTDLIEYTKIRMDYDRRYIMNNTDLVEGFFETNLPRPRVDFTSQIEHARNSFQAWTDCMNIATDKNCSLDLPTDLIVQFHNEVNQRGEEYIKAMQAHYTRSYDRIVALHDNIVEKATNIYNFFKAGKKFMEWIMDNDSKAANDYELFREPFRSFVLDKFGDMVDQLKSFEANMNISGSLSEVLSKVYEDEIKERAGNAYNFLNDEVTSGFNNFEAEFASWLDSVQSNFDFDKVDFFVDYNPPTYGGVNPNLTSMDEEKASFQKNGEEFISRSSEALHKIANATAASIKHSNQTRKKWSRANYTSFKSGLQNKSLNLLKPSKPKFSIDDMFLKALSMRDILFLVDFGFRIYFSIRLFFKYWSVSSIKLPEIDVRTEKDFHTMNPLKWSYGKIIFTVIVNPITGMLLGLVLVTLIIRFASDIVFPLVADYEKGCVTNGVEGTFLSANLYSFAYNFAYNDGSSILVDGLKNLETQRTNLCFDNVSPSVTKYNDDLSYFNQTMLMVSTLGRQFDKYSECVDTNTFDNQISTACCQNIDFVDDAIHSCSETLNQSMTCPIDSDYSTFTLPGEYITRHSCNTDQSNEFYTIRNSVYDCAALKSCDVTCSGPHKETIKQFSKQCSCVSEWTFHSFWLRTILALLIFVIMNTSRKIIVDGLAMLFWKHLHPGTFAVCFTCNSDGTIRIGGTVKSWNERHSISSVESSREIKEGSEALILTDEIKRQILWNSFKFQMTGILLILGALSMNALWIGVALRVNDNLRLHWL</sequence>
<keyword evidence="1" id="KW-1133">Transmembrane helix</keyword>
<dbReference type="Proteomes" id="UP001054902">
    <property type="component" value="Unassembled WGS sequence"/>
</dbReference>
<feature type="transmembrane region" description="Helical" evidence="1">
    <location>
        <begin position="522"/>
        <end position="545"/>
    </location>
</feature>
<organism evidence="2 3">
    <name type="scientific">Chaetoceros tenuissimus</name>
    <dbReference type="NCBI Taxonomy" id="426638"/>
    <lineage>
        <taxon>Eukaryota</taxon>
        <taxon>Sar</taxon>
        <taxon>Stramenopiles</taxon>
        <taxon>Ochrophyta</taxon>
        <taxon>Bacillariophyta</taxon>
        <taxon>Coscinodiscophyceae</taxon>
        <taxon>Chaetocerotophycidae</taxon>
        <taxon>Chaetocerotales</taxon>
        <taxon>Chaetocerotaceae</taxon>
        <taxon>Chaetoceros</taxon>
    </lineage>
</organism>
<gene>
    <name evidence="2" type="ORF">CTEN210_03180</name>
</gene>
<dbReference type="EMBL" id="BLLK01000022">
    <property type="protein sequence ID" value="GFH46706.1"/>
    <property type="molecule type" value="Genomic_DNA"/>
</dbReference>
<accession>A0AAD3CIW6</accession>
<keyword evidence="3" id="KW-1185">Reference proteome</keyword>
<reference evidence="2 3" key="1">
    <citation type="journal article" date="2021" name="Sci. Rep.">
        <title>The genome of the diatom Chaetoceros tenuissimus carries an ancient integrated fragment of an extant virus.</title>
        <authorList>
            <person name="Hongo Y."/>
            <person name="Kimura K."/>
            <person name="Takaki Y."/>
            <person name="Yoshida Y."/>
            <person name="Baba S."/>
            <person name="Kobayashi G."/>
            <person name="Nagasaki K."/>
            <person name="Hano T."/>
            <person name="Tomaru Y."/>
        </authorList>
    </citation>
    <scope>NUCLEOTIDE SEQUENCE [LARGE SCALE GENOMIC DNA]</scope>
    <source>
        <strain evidence="2 3">NIES-3715</strain>
    </source>
</reference>
<evidence type="ECO:0000313" key="2">
    <source>
        <dbReference type="EMBL" id="GFH46706.1"/>
    </source>
</evidence>
<evidence type="ECO:0000313" key="3">
    <source>
        <dbReference type="Proteomes" id="UP001054902"/>
    </source>
</evidence>
<keyword evidence="1" id="KW-0472">Membrane</keyword>
<keyword evidence="1" id="KW-0812">Transmembrane</keyword>